<feature type="domain" description="Phosphofurin acidic cluster sorting protein 1/2 C-terminal" evidence="4">
    <location>
        <begin position="457"/>
        <end position="915"/>
    </location>
</feature>
<dbReference type="Pfam" id="PF25332">
    <property type="entry name" value="C2_PACS_N"/>
    <property type="match status" value="1"/>
</dbReference>
<evidence type="ECO:0000313" key="7">
    <source>
        <dbReference type="EnsemblMetazoa" id="HelroP191199"/>
    </source>
</evidence>
<dbReference type="EMBL" id="KB096275">
    <property type="protein sequence ID" value="ESO06793.1"/>
    <property type="molecule type" value="Genomic_DNA"/>
</dbReference>
<dbReference type="RefSeq" id="XP_009014889.1">
    <property type="nucleotide sequence ID" value="XM_009016641.1"/>
</dbReference>
<feature type="region of interest" description="Disordered" evidence="3">
    <location>
        <begin position="313"/>
        <end position="334"/>
    </location>
</feature>
<dbReference type="Pfam" id="PF10254">
    <property type="entry name" value="Pacs-1"/>
    <property type="match status" value="1"/>
</dbReference>
<dbReference type="GO" id="GO:0072659">
    <property type="term" value="P:protein localization to plasma membrane"/>
    <property type="evidence" value="ECO:0000318"/>
    <property type="project" value="GO_Central"/>
</dbReference>
<dbReference type="STRING" id="6412.T1FSQ7"/>
<gene>
    <name evidence="7" type="primary">20211854</name>
    <name evidence="6" type="ORF">HELRODRAFT_191199</name>
</gene>
<feature type="region of interest" description="Disordered" evidence="3">
    <location>
        <begin position="709"/>
        <end position="729"/>
    </location>
</feature>
<sequence>MDPNTLKFLKAICKMISVRSGDSRELFFATNHISCLLQRFLRGAKRVLRSNEIQIPASGMLDTELDLSFSLQRDCNYLQILIQRRKKYKNRAMPGYKTLASGKVNMSHILQHSCDQELKLFPEDSKESANPVAMVMMMSLSSQPVDHVINRRQIVSTDADRSPGEMSDDDDVIHDEYSSNDDTSDVEMMMTADDDNNPVMRKTRKARDRFMIRQQRNFKEKFAALLKRFKVSEEVLESAVQDLGGDNEIRRDDDNVDDLFEDVENLSESDPDIDALSVRSTPKPKLRPFFSGRGGSNTCLDDRRNNHDWSVDEMGLKKSDDTNQENGKIDRNGLNIMNNNTNNIISNSSTANQSNIPNDAFTPVRRKTSKQFSAIFSPPAFFKTPKNRNRSSSFADKMYLMSNNNKCVNNIYNNVEYSYNNNYNNTASSFNKDNNNNKQSRRCSTSACEVLPRRIFMEQMSSILSCDHNSPEVIVMLLAQALQSTKHRTICTCSPSEVRTIVSTIASKIQKCTNKSLTQELPIKVAIVGGDKYISSVLRPYVELFSNKSSDWINYIRFLVVPLGPSIIGKNLSSIDNRYAGLFNDSAWKDNVFERFDFSNRFNQSMDIGEVATRIVKYLNNARHMIQLPLSEAILTNKDKGIDDSSHLIVPFLGEVRLGVMDVGNTSNIFSSLIDYDETSNANASLSNSPPQSSHMISHMTNMDKVKENISHTPPESNNFLSTPTTTTTASSTTTAAQNIDAFNLQVDYWLMSGTSSQSSNATSNLPTNLFNSDLKSDLLTNITSSASGKFLSKKDLKCSLKMMFRSVKIFRNSGLQLSGDGSLLAGGSNAGLSMVVVTREKKQKIMRIGKRSKESELNKSQQIDGISRLICTSRSQNHPLNVTIDGVDWSGIKFFQVSSQWQTHIKYFPVLIFGDLSSTTNTAL</sequence>
<evidence type="ECO:0000259" key="4">
    <source>
        <dbReference type="Pfam" id="PF10254"/>
    </source>
</evidence>
<reference evidence="8" key="1">
    <citation type="submission" date="2012-12" db="EMBL/GenBank/DDBJ databases">
        <authorList>
            <person name="Hellsten U."/>
            <person name="Grimwood J."/>
            <person name="Chapman J.A."/>
            <person name="Shapiro H."/>
            <person name="Aerts A."/>
            <person name="Otillar R.P."/>
            <person name="Terry A.Y."/>
            <person name="Boore J.L."/>
            <person name="Simakov O."/>
            <person name="Marletaz F."/>
            <person name="Cho S.-J."/>
            <person name="Edsinger-Gonzales E."/>
            <person name="Havlak P."/>
            <person name="Kuo D.-H."/>
            <person name="Larsson T."/>
            <person name="Lv J."/>
            <person name="Arendt D."/>
            <person name="Savage R."/>
            <person name="Osoegawa K."/>
            <person name="de Jong P."/>
            <person name="Lindberg D.R."/>
            <person name="Seaver E.C."/>
            <person name="Weisblat D.A."/>
            <person name="Putnam N.H."/>
            <person name="Grigoriev I.V."/>
            <person name="Rokhsar D.S."/>
        </authorList>
    </citation>
    <scope>NUCLEOTIDE SEQUENCE</scope>
</reference>
<dbReference type="InParanoid" id="T1FSQ7"/>
<accession>T1FSQ7</accession>
<reference evidence="7" key="3">
    <citation type="submission" date="2015-06" db="UniProtKB">
        <authorList>
            <consortium name="EnsemblMetazoa"/>
        </authorList>
    </citation>
    <scope>IDENTIFICATION</scope>
</reference>
<keyword evidence="8" id="KW-1185">Reference proteome</keyword>
<dbReference type="FunCoup" id="T1FSQ7">
    <property type="interactions" value="704"/>
</dbReference>
<dbReference type="CTD" id="20211854"/>
<feature type="compositionally biased region" description="Polar residues" evidence="3">
    <location>
        <begin position="711"/>
        <end position="721"/>
    </location>
</feature>
<dbReference type="KEGG" id="hro:HELRODRAFT_191199"/>
<dbReference type="PANTHER" id="PTHR13280">
    <property type="entry name" value="PHOSPHOFURIN ACIDIC CLUSTER SORTING PROTEIN"/>
    <property type="match status" value="1"/>
</dbReference>
<protein>
    <submittedName>
        <fullName evidence="6 7">Uncharacterized protein</fullName>
    </submittedName>
</protein>
<keyword evidence="2" id="KW-0597">Phosphoprotein</keyword>
<feature type="compositionally biased region" description="Basic and acidic residues" evidence="3">
    <location>
        <begin position="313"/>
        <end position="331"/>
    </location>
</feature>
<feature type="region of interest" description="Disordered" evidence="3">
    <location>
        <begin position="158"/>
        <end position="183"/>
    </location>
</feature>
<dbReference type="EnsemblMetazoa" id="HelroT191199">
    <property type="protein sequence ID" value="HelroP191199"/>
    <property type="gene ID" value="HelroG191199"/>
</dbReference>
<evidence type="ECO:0000256" key="2">
    <source>
        <dbReference type="ARBA" id="ARBA00022553"/>
    </source>
</evidence>
<dbReference type="HOGENOM" id="CLU_013074_0_0_1"/>
<feature type="domain" description="Phosphofurin acidic cluster sorting protein 1/2 N-terminal C2" evidence="5">
    <location>
        <begin position="35"/>
        <end position="146"/>
    </location>
</feature>
<dbReference type="Proteomes" id="UP000015101">
    <property type="component" value="Unassembled WGS sequence"/>
</dbReference>
<proteinExistence type="inferred from homology"/>
<evidence type="ECO:0000313" key="8">
    <source>
        <dbReference type="Proteomes" id="UP000015101"/>
    </source>
</evidence>
<dbReference type="eggNOG" id="KOG3709">
    <property type="taxonomic scope" value="Eukaryota"/>
</dbReference>
<dbReference type="OrthoDB" id="28829at2759"/>
<evidence type="ECO:0000256" key="3">
    <source>
        <dbReference type="SAM" id="MobiDB-lite"/>
    </source>
</evidence>
<evidence type="ECO:0000256" key="1">
    <source>
        <dbReference type="ARBA" id="ARBA00008590"/>
    </source>
</evidence>
<reference evidence="6 8" key="2">
    <citation type="journal article" date="2013" name="Nature">
        <title>Insights into bilaterian evolution from three spiralian genomes.</title>
        <authorList>
            <person name="Simakov O."/>
            <person name="Marletaz F."/>
            <person name="Cho S.J."/>
            <person name="Edsinger-Gonzales E."/>
            <person name="Havlak P."/>
            <person name="Hellsten U."/>
            <person name="Kuo D.H."/>
            <person name="Larsson T."/>
            <person name="Lv J."/>
            <person name="Arendt D."/>
            <person name="Savage R."/>
            <person name="Osoegawa K."/>
            <person name="de Jong P."/>
            <person name="Grimwood J."/>
            <person name="Chapman J.A."/>
            <person name="Shapiro H."/>
            <person name="Aerts A."/>
            <person name="Otillar R.P."/>
            <person name="Terry A.Y."/>
            <person name="Boore J.L."/>
            <person name="Grigoriev I.V."/>
            <person name="Lindberg D.R."/>
            <person name="Seaver E.C."/>
            <person name="Weisblat D.A."/>
            <person name="Putnam N.H."/>
            <person name="Rokhsar D.S."/>
        </authorList>
    </citation>
    <scope>NUCLEOTIDE SEQUENCE</scope>
</reference>
<dbReference type="OMA" id="FANWETD"/>
<dbReference type="AlphaFoldDB" id="T1FSQ7"/>
<evidence type="ECO:0000259" key="5">
    <source>
        <dbReference type="Pfam" id="PF25332"/>
    </source>
</evidence>
<dbReference type="InterPro" id="IPR057541">
    <property type="entry name" value="PACS1/2_N"/>
</dbReference>
<dbReference type="EMBL" id="AMQM01003688">
    <property type="status" value="NOT_ANNOTATED_CDS"/>
    <property type="molecule type" value="Genomic_DNA"/>
</dbReference>
<dbReference type="GeneID" id="20211854"/>
<evidence type="ECO:0000313" key="6">
    <source>
        <dbReference type="EMBL" id="ESO06793.1"/>
    </source>
</evidence>
<dbReference type="PANTHER" id="PTHR13280:SF17">
    <property type="entry name" value="KRUEPPEL TARGET AT 95D, ISOFORM A"/>
    <property type="match status" value="1"/>
</dbReference>
<feature type="compositionally biased region" description="Acidic residues" evidence="3">
    <location>
        <begin position="166"/>
        <end position="183"/>
    </location>
</feature>
<organism evidence="7 8">
    <name type="scientific">Helobdella robusta</name>
    <name type="common">Californian leech</name>
    <dbReference type="NCBI Taxonomy" id="6412"/>
    <lineage>
        <taxon>Eukaryota</taxon>
        <taxon>Metazoa</taxon>
        <taxon>Spiralia</taxon>
        <taxon>Lophotrochozoa</taxon>
        <taxon>Annelida</taxon>
        <taxon>Clitellata</taxon>
        <taxon>Hirudinea</taxon>
        <taxon>Rhynchobdellida</taxon>
        <taxon>Glossiphoniidae</taxon>
        <taxon>Helobdella</taxon>
    </lineage>
</organism>
<dbReference type="InterPro" id="IPR019381">
    <property type="entry name" value="PACS1/2_C"/>
</dbReference>
<name>T1FSQ7_HELRO</name>
<comment type="similarity">
    <text evidence="1">Belongs to the PACS family.</text>
</comment>